<keyword evidence="1" id="KW-0175">Coiled coil</keyword>
<proteinExistence type="predicted"/>
<organism evidence="2 3">
    <name type="scientific">Oceanobacillus kimchii</name>
    <dbReference type="NCBI Taxonomy" id="746691"/>
    <lineage>
        <taxon>Bacteria</taxon>
        <taxon>Bacillati</taxon>
        <taxon>Bacillota</taxon>
        <taxon>Bacilli</taxon>
        <taxon>Bacillales</taxon>
        <taxon>Bacillaceae</taxon>
        <taxon>Oceanobacillus</taxon>
    </lineage>
</organism>
<gene>
    <name evidence="2" type="ORF">MACH08_30350</name>
</gene>
<evidence type="ECO:0000256" key="1">
    <source>
        <dbReference type="SAM" id="Coils"/>
    </source>
</evidence>
<accession>A0ABQ5TK58</accession>
<sequence length="90" mass="10373">MSEIKLDIAQVEQKLILLNETIANLHIDIQEPPTGQSIMDFSEKINEINQNMKQIFQTYQQLAEQHVKSTKLVVESLEEAEKMSAQNFNI</sequence>
<name>A0ABQ5TK58_9BACI</name>
<evidence type="ECO:0008006" key="4">
    <source>
        <dbReference type="Google" id="ProtNLM"/>
    </source>
</evidence>
<reference evidence="2 3" key="1">
    <citation type="submission" date="2023-02" db="EMBL/GenBank/DDBJ databases">
        <title>Oceanobacillus kimchii IFOP_LL358 isolated form Alexandrium catenella lab strain.</title>
        <authorList>
            <person name="Gajardo G."/>
            <person name="Ueki S."/>
            <person name="Maruyama F."/>
        </authorList>
    </citation>
    <scope>NUCLEOTIDE SEQUENCE [LARGE SCALE GENOMIC DNA]</scope>
    <source>
        <strain evidence="2 3">IFOP_LL358</strain>
    </source>
</reference>
<dbReference type="InterPro" id="IPR046318">
    <property type="entry name" value="DUF5344"/>
</dbReference>
<evidence type="ECO:0000313" key="2">
    <source>
        <dbReference type="EMBL" id="GLO67251.1"/>
    </source>
</evidence>
<dbReference type="EMBL" id="BSKO01000001">
    <property type="protein sequence ID" value="GLO67251.1"/>
    <property type="molecule type" value="Genomic_DNA"/>
</dbReference>
<dbReference type="RefSeq" id="WP_017797773.1">
    <property type="nucleotide sequence ID" value="NZ_BSKO01000001.1"/>
</dbReference>
<feature type="coiled-coil region" evidence="1">
    <location>
        <begin position="1"/>
        <end position="65"/>
    </location>
</feature>
<protein>
    <recommendedName>
        <fullName evidence="4">TIGR04197 family type VII secretion effector</fullName>
    </recommendedName>
</protein>
<comment type="caution">
    <text evidence="2">The sequence shown here is derived from an EMBL/GenBank/DDBJ whole genome shotgun (WGS) entry which is preliminary data.</text>
</comment>
<keyword evidence="3" id="KW-1185">Reference proteome</keyword>
<dbReference type="Pfam" id="PF17279">
    <property type="entry name" value="DUF5344"/>
    <property type="match status" value="1"/>
</dbReference>
<dbReference type="Proteomes" id="UP001275436">
    <property type="component" value="Unassembled WGS sequence"/>
</dbReference>
<evidence type="ECO:0000313" key="3">
    <source>
        <dbReference type="Proteomes" id="UP001275436"/>
    </source>
</evidence>